<feature type="region of interest" description="Disordered" evidence="8">
    <location>
        <begin position="296"/>
        <end position="338"/>
    </location>
</feature>
<dbReference type="CDD" id="cd19769">
    <property type="entry name" value="Bbox2_TRIM16-like"/>
    <property type="match status" value="1"/>
</dbReference>
<dbReference type="Gene3D" id="3.30.40.10">
    <property type="entry name" value="Zinc/RING finger domain, C3HC4 (zinc finger)"/>
    <property type="match status" value="1"/>
</dbReference>
<dbReference type="InterPro" id="IPR003879">
    <property type="entry name" value="Butyrophylin_SPRY"/>
</dbReference>
<evidence type="ECO:0000256" key="5">
    <source>
        <dbReference type="ARBA" id="ARBA00022859"/>
    </source>
</evidence>
<feature type="coiled-coil region" evidence="7">
    <location>
        <begin position="201"/>
        <end position="228"/>
    </location>
</feature>
<evidence type="ECO:0000256" key="3">
    <source>
        <dbReference type="ARBA" id="ARBA00022771"/>
    </source>
</evidence>
<dbReference type="Pfam" id="PF00643">
    <property type="entry name" value="zf-B_box"/>
    <property type="match status" value="1"/>
</dbReference>
<evidence type="ECO:0000256" key="7">
    <source>
        <dbReference type="SAM" id="Coils"/>
    </source>
</evidence>
<keyword evidence="2" id="KW-0479">Metal-binding</keyword>
<dbReference type="InterPro" id="IPR006574">
    <property type="entry name" value="PRY"/>
</dbReference>
<dbReference type="GO" id="GO:0005737">
    <property type="term" value="C:cytoplasm"/>
    <property type="evidence" value="ECO:0007669"/>
    <property type="project" value="UniProtKB-ARBA"/>
</dbReference>
<feature type="compositionally biased region" description="Basic and acidic residues" evidence="8">
    <location>
        <begin position="296"/>
        <end position="316"/>
    </location>
</feature>
<protein>
    <submittedName>
        <fullName evidence="11">Tripartite motif-containing protein 16-like protein</fullName>
    </submittedName>
</protein>
<reference evidence="11" key="3">
    <citation type="submission" date="2025-09" db="UniProtKB">
        <authorList>
            <consortium name="Ensembl"/>
        </authorList>
    </citation>
    <scope>IDENTIFICATION</scope>
</reference>
<dbReference type="InterPro" id="IPR027370">
    <property type="entry name" value="Znf-RING_euk"/>
</dbReference>
<dbReference type="InterPro" id="IPR051051">
    <property type="entry name" value="E3_ubiq-ligase_TRIM/RNF"/>
</dbReference>
<dbReference type="PROSITE" id="PS00518">
    <property type="entry name" value="ZF_RING_1"/>
    <property type="match status" value="1"/>
</dbReference>
<dbReference type="Gene3D" id="3.30.160.60">
    <property type="entry name" value="Classic Zinc Finger"/>
    <property type="match status" value="1"/>
</dbReference>
<dbReference type="SUPFAM" id="SSF57845">
    <property type="entry name" value="B-box zinc-binding domain"/>
    <property type="match status" value="1"/>
</dbReference>
<keyword evidence="3 6" id="KW-0863">Zinc-finger</keyword>
<dbReference type="GeneID" id="115418872"/>
<evidence type="ECO:0000256" key="2">
    <source>
        <dbReference type="ARBA" id="ARBA00022723"/>
    </source>
</evidence>
<evidence type="ECO:0000256" key="1">
    <source>
        <dbReference type="ARBA" id="ARBA00022588"/>
    </source>
</evidence>
<dbReference type="GO" id="GO:0045087">
    <property type="term" value="P:innate immune response"/>
    <property type="evidence" value="ECO:0007669"/>
    <property type="project" value="UniProtKB-KW"/>
</dbReference>
<dbReference type="InterPro" id="IPR003877">
    <property type="entry name" value="SPRY_dom"/>
</dbReference>
<dbReference type="PRINTS" id="PR01407">
    <property type="entry name" value="BUTYPHLNCDUF"/>
</dbReference>
<dbReference type="SUPFAM" id="SSF49899">
    <property type="entry name" value="Concanavalin A-like lectins/glucanases"/>
    <property type="match status" value="1"/>
</dbReference>
<dbReference type="Pfam" id="PF00622">
    <property type="entry name" value="SPRY"/>
    <property type="match status" value="1"/>
</dbReference>
<reference evidence="11" key="2">
    <citation type="submission" date="2025-08" db="UniProtKB">
        <authorList>
            <consortium name="Ensembl"/>
        </authorList>
    </citation>
    <scope>IDENTIFICATION</scope>
</reference>
<dbReference type="Pfam" id="PF13765">
    <property type="entry name" value="PRY"/>
    <property type="match status" value="1"/>
</dbReference>
<dbReference type="GO" id="GO:0008270">
    <property type="term" value="F:zinc ion binding"/>
    <property type="evidence" value="ECO:0007669"/>
    <property type="project" value="UniProtKB-KW"/>
</dbReference>
<proteinExistence type="predicted"/>
<dbReference type="InterPro" id="IPR013320">
    <property type="entry name" value="ConA-like_dom_sf"/>
</dbReference>
<keyword evidence="4" id="KW-0862">Zinc</keyword>
<dbReference type="PANTHER" id="PTHR25465:SF5">
    <property type="entry name" value="E3 UBIQUITIN_ISG15 LIGASE TRIM25-RELATED"/>
    <property type="match status" value="1"/>
</dbReference>
<dbReference type="AlphaFoldDB" id="A0A673BR02"/>
<dbReference type="PANTHER" id="PTHR25465">
    <property type="entry name" value="B-BOX DOMAIN CONTAINING"/>
    <property type="match status" value="1"/>
</dbReference>
<keyword evidence="5" id="KW-0391">Immunity</keyword>
<organism evidence="11 12">
    <name type="scientific">Sphaeramia orbicularis</name>
    <name type="common">orbiculate cardinalfish</name>
    <dbReference type="NCBI Taxonomy" id="375764"/>
    <lineage>
        <taxon>Eukaryota</taxon>
        <taxon>Metazoa</taxon>
        <taxon>Chordata</taxon>
        <taxon>Craniata</taxon>
        <taxon>Vertebrata</taxon>
        <taxon>Euteleostomi</taxon>
        <taxon>Actinopterygii</taxon>
        <taxon>Neopterygii</taxon>
        <taxon>Teleostei</taxon>
        <taxon>Neoteleostei</taxon>
        <taxon>Acanthomorphata</taxon>
        <taxon>Gobiaria</taxon>
        <taxon>Kurtiformes</taxon>
        <taxon>Apogonoidei</taxon>
        <taxon>Apogonidae</taxon>
        <taxon>Apogoninae</taxon>
        <taxon>Sphaeramia</taxon>
    </lineage>
</organism>
<dbReference type="InterPro" id="IPR013083">
    <property type="entry name" value="Znf_RING/FYVE/PHD"/>
</dbReference>
<keyword evidence="12" id="KW-1185">Reference proteome</keyword>
<dbReference type="InterPro" id="IPR043136">
    <property type="entry name" value="B30.2/SPRY_sf"/>
</dbReference>
<dbReference type="SUPFAM" id="SSF57850">
    <property type="entry name" value="RING/U-box"/>
    <property type="match status" value="1"/>
</dbReference>
<evidence type="ECO:0000259" key="10">
    <source>
        <dbReference type="PROSITE" id="PS50188"/>
    </source>
</evidence>
<dbReference type="InterPro" id="IPR017907">
    <property type="entry name" value="Znf_RING_CS"/>
</dbReference>
<dbReference type="InterPro" id="IPR058030">
    <property type="entry name" value="TRIM8/14/16/25/29/45/65_CC"/>
</dbReference>
<accession>A0A673BR02</accession>
<dbReference type="CDD" id="cd16040">
    <property type="entry name" value="SPRY_PRY_SNTX"/>
    <property type="match status" value="1"/>
</dbReference>
<dbReference type="Proteomes" id="UP000472271">
    <property type="component" value="Chromosome 5"/>
</dbReference>
<name>A0A673BR02_9TELE</name>
<reference evidence="11" key="1">
    <citation type="submission" date="2019-06" db="EMBL/GenBank/DDBJ databases">
        <authorList>
            <consortium name="Wellcome Sanger Institute Data Sharing"/>
        </authorList>
    </citation>
    <scope>NUCLEOTIDE SEQUENCE [LARGE SCALE GENOMIC DNA]</scope>
</reference>
<keyword evidence="1" id="KW-0399">Innate immunity</keyword>
<gene>
    <name evidence="11" type="primary">LOC115418872</name>
</gene>
<dbReference type="Pfam" id="PF25600">
    <property type="entry name" value="TRIM_CC"/>
    <property type="match status" value="1"/>
</dbReference>
<keyword evidence="7" id="KW-0175">Coiled coil</keyword>
<dbReference type="SMART" id="SM00589">
    <property type="entry name" value="PRY"/>
    <property type="match status" value="1"/>
</dbReference>
<sequence>MAESRRDLLCCGICHQLLRNPATLPCGHSFCMQCITCSLNHNERNKSPCRCPECGRVFASRPQLNKNTTVAQKRPWRCMETEGPSCWKHQCPLDVYCCTDEQVICATCASVDHRGHTIGLVREERKRKQEQLMMMKRKSKKLIQRQEEKLINNREILQQIEEKAREIDDYCESILAGVIDSLQKHYVSVRELISTLGEKTAAQVQTNMKNLELKKKAMKTQYAELDQLAQTDSDVHFLLKWPSQCYDVQADHFHVSSDPLLPFVSIKTAVEKLGNQLEALCNKEFGAIVQTVRNESQQEFRGGTEEEEMQQRHEAATPESYDFSEVSSTNTQPTVEPKTREEFLRYACELTLDPTTAHKDLLVSENDKKVQLCPQTLKGPSLRNPERFLHRRQVLCREGLQAERCYYEVEVTGGKAEIALAYKGIDRKSSSKMSAFGGDVNSWSLDCSTNYSVSHRSDSIQLLTPPGHDRIGIYLAFKEGTLSFYEVSDCMKFLYKTEATFTEPLYPGFWLGEKCRIRICDLRNDTINQ</sequence>
<evidence type="ECO:0000313" key="12">
    <source>
        <dbReference type="Proteomes" id="UP000472271"/>
    </source>
</evidence>
<dbReference type="InterPro" id="IPR001841">
    <property type="entry name" value="Znf_RING"/>
</dbReference>
<dbReference type="RefSeq" id="XP_029989262.1">
    <property type="nucleotide sequence ID" value="XM_030133402.1"/>
</dbReference>
<feature type="domain" description="B30.2/SPRY" evidence="10">
    <location>
        <begin position="330"/>
        <end position="526"/>
    </location>
</feature>
<evidence type="ECO:0000256" key="6">
    <source>
        <dbReference type="PROSITE-ProRule" id="PRU00175"/>
    </source>
</evidence>
<dbReference type="SMART" id="SM00184">
    <property type="entry name" value="RING"/>
    <property type="match status" value="1"/>
</dbReference>
<evidence type="ECO:0000259" key="9">
    <source>
        <dbReference type="PROSITE" id="PS50089"/>
    </source>
</evidence>
<dbReference type="Gene3D" id="2.60.120.920">
    <property type="match status" value="1"/>
</dbReference>
<dbReference type="Ensembl" id="ENSSORT00005046337.1">
    <property type="protein sequence ID" value="ENSSORP00005045201.1"/>
    <property type="gene ID" value="ENSSORG00005020763.1"/>
</dbReference>
<dbReference type="PROSITE" id="PS50089">
    <property type="entry name" value="ZF_RING_2"/>
    <property type="match status" value="1"/>
</dbReference>
<dbReference type="InterPro" id="IPR000315">
    <property type="entry name" value="Znf_B-box"/>
</dbReference>
<evidence type="ECO:0000313" key="11">
    <source>
        <dbReference type="Ensembl" id="ENSSORP00005045201.1"/>
    </source>
</evidence>
<dbReference type="OrthoDB" id="426657at2759"/>
<dbReference type="Pfam" id="PF13445">
    <property type="entry name" value="zf-RING_UBOX"/>
    <property type="match status" value="1"/>
</dbReference>
<dbReference type="InterPro" id="IPR001870">
    <property type="entry name" value="B30.2/SPRY"/>
</dbReference>
<dbReference type="SMART" id="SM00449">
    <property type="entry name" value="SPRY"/>
    <property type="match status" value="1"/>
</dbReference>
<feature type="compositionally biased region" description="Polar residues" evidence="8">
    <location>
        <begin position="325"/>
        <end position="334"/>
    </location>
</feature>
<dbReference type="InParanoid" id="A0A673BR02"/>
<evidence type="ECO:0000256" key="4">
    <source>
        <dbReference type="ARBA" id="ARBA00022833"/>
    </source>
</evidence>
<dbReference type="PROSITE" id="PS50188">
    <property type="entry name" value="B302_SPRY"/>
    <property type="match status" value="1"/>
</dbReference>
<evidence type="ECO:0000256" key="8">
    <source>
        <dbReference type="SAM" id="MobiDB-lite"/>
    </source>
</evidence>
<feature type="coiled-coil region" evidence="7">
    <location>
        <begin position="125"/>
        <end position="163"/>
    </location>
</feature>
<dbReference type="SMART" id="SM00336">
    <property type="entry name" value="BBOX"/>
    <property type="match status" value="1"/>
</dbReference>
<feature type="domain" description="RING-type" evidence="9">
    <location>
        <begin position="11"/>
        <end position="54"/>
    </location>
</feature>